<dbReference type="STRING" id="230819.A0A5C3KXZ8"/>
<evidence type="ECO:0000259" key="2">
    <source>
        <dbReference type="Pfam" id="PF24883"/>
    </source>
</evidence>
<accession>A0A5C3KXZ8</accession>
<dbReference type="AlphaFoldDB" id="A0A5C3KXZ8"/>
<keyword evidence="1" id="KW-0677">Repeat</keyword>
<dbReference type="InterPro" id="IPR027417">
    <property type="entry name" value="P-loop_NTPase"/>
</dbReference>
<gene>
    <name evidence="3" type="ORF">FA15DRAFT_755936</name>
</gene>
<feature type="domain" description="Nephrocystin 3-like N-terminal" evidence="2">
    <location>
        <begin position="77"/>
        <end position="232"/>
    </location>
</feature>
<evidence type="ECO:0000256" key="1">
    <source>
        <dbReference type="ARBA" id="ARBA00022737"/>
    </source>
</evidence>
<proteinExistence type="predicted"/>
<organism evidence="3 4">
    <name type="scientific">Coprinopsis marcescibilis</name>
    <name type="common">Agaric fungus</name>
    <name type="synonym">Psathyrella marcescibilis</name>
    <dbReference type="NCBI Taxonomy" id="230819"/>
    <lineage>
        <taxon>Eukaryota</taxon>
        <taxon>Fungi</taxon>
        <taxon>Dikarya</taxon>
        <taxon>Basidiomycota</taxon>
        <taxon>Agaricomycotina</taxon>
        <taxon>Agaricomycetes</taxon>
        <taxon>Agaricomycetidae</taxon>
        <taxon>Agaricales</taxon>
        <taxon>Agaricineae</taxon>
        <taxon>Psathyrellaceae</taxon>
        <taxon>Coprinopsis</taxon>
    </lineage>
</organism>
<dbReference type="Gene3D" id="3.40.50.300">
    <property type="entry name" value="P-loop containing nucleotide triphosphate hydrolases"/>
    <property type="match status" value="1"/>
</dbReference>
<dbReference type="EMBL" id="ML210188">
    <property type="protein sequence ID" value="TFK25284.1"/>
    <property type="molecule type" value="Genomic_DNA"/>
</dbReference>
<protein>
    <recommendedName>
        <fullName evidence="2">Nephrocystin 3-like N-terminal domain-containing protein</fullName>
    </recommendedName>
</protein>
<keyword evidence="4" id="KW-1185">Reference proteome</keyword>
<evidence type="ECO:0000313" key="3">
    <source>
        <dbReference type="EMBL" id="TFK25284.1"/>
    </source>
</evidence>
<reference evidence="3 4" key="1">
    <citation type="journal article" date="2019" name="Nat. Ecol. Evol.">
        <title>Megaphylogeny resolves global patterns of mushroom evolution.</title>
        <authorList>
            <person name="Varga T."/>
            <person name="Krizsan K."/>
            <person name="Foldi C."/>
            <person name="Dima B."/>
            <person name="Sanchez-Garcia M."/>
            <person name="Sanchez-Ramirez S."/>
            <person name="Szollosi G.J."/>
            <person name="Szarkandi J.G."/>
            <person name="Papp V."/>
            <person name="Albert L."/>
            <person name="Andreopoulos W."/>
            <person name="Angelini C."/>
            <person name="Antonin V."/>
            <person name="Barry K.W."/>
            <person name="Bougher N.L."/>
            <person name="Buchanan P."/>
            <person name="Buyck B."/>
            <person name="Bense V."/>
            <person name="Catcheside P."/>
            <person name="Chovatia M."/>
            <person name="Cooper J."/>
            <person name="Damon W."/>
            <person name="Desjardin D."/>
            <person name="Finy P."/>
            <person name="Geml J."/>
            <person name="Haridas S."/>
            <person name="Hughes K."/>
            <person name="Justo A."/>
            <person name="Karasinski D."/>
            <person name="Kautmanova I."/>
            <person name="Kiss B."/>
            <person name="Kocsube S."/>
            <person name="Kotiranta H."/>
            <person name="LaButti K.M."/>
            <person name="Lechner B.E."/>
            <person name="Liimatainen K."/>
            <person name="Lipzen A."/>
            <person name="Lukacs Z."/>
            <person name="Mihaltcheva S."/>
            <person name="Morgado L.N."/>
            <person name="Niskanen T."/>
            <person name="Noordeloos M.E."/>
            <person name="Ohm R.A."/>
            <person name="Ortiz-Santana B."/>
            <person name="Ovrebo C."/>
            <person name="Racz N."/>
            <person name="Riley R."/>
            <person name="Savchenko A."/>
            <person name="Shiryaev A."/>
            <person name="Soop K."/>
            <person name="Spirin V."/>
            <person name="Szebenyi C."/>
            <person name="Tomsovsky M."/>
            <person name="Tulloss R.E."/>
            <person name="Uehling J."/>
            <person name="Grigoriev I.V."/>
            <person name="Vagvolgyi C."/>
            <person name="Papp T."/>
            <person name="Martin F.M."/>
            <person name="Miettinen O."/>
            <person name="Hibbett D.S."/>
            <person name="Nagy L.G."/>
        </authorList>
    </citation>
    <scope>NUCLEOTIDE SEQUENCE [LARGE SCALE GENOMIC DNA]</scope>
    <source>
        <strain evidence="3 4">CBS 121175</strain>
    </source>
</reference>
<evidence type="ECO:0000313" key="4">
    <source>
        <dbReference type="Proteomes" id="UP000307440"/>
    </source>
</evidence>
<dbReference type="Pfam" id="PF24883">
    <property type="entry name" value="NPHP3_N"/>
    <property type="match status" value="1"/>
</dbReference>
<dbReference type="InterPro" id="IPR056884">
    <property type="entry name" value="NPHP3-like_N"/>
</dbReference>
<dbReference type="OrthoDB" id="3014077at2759"/>
<dbReference type="Proteomes" id="UP000307440">
    <property type="component" value="Unassembled WGS sequence"/>
</dbReference>
<name>A0A5C3KXZ8_COPMA</name>
<sequence>MPLFQQAQNFTIGNGVFNDFSTFTTNNGLGPLLYLQENAASSAAHDSEERWPPPKCHVETRKRVLAFLIGWIQQRRAERAKSIVWLYGPAGMGKSAIAQSIAEQCEELDILAAVFFFHRLDPQRNRAARLVASLALQICETIPGVRPHVEEAIRSTPTILKKALHIQLKKLIIEPMRKIPPPDEDHLVILDGLDECLGTENSNPAKEQMVVLQLMETIQAAHLPLIILIVSRPESWIQDGFQTLAALRASTEHYDLYKNSDRDEDVKTYLLSEFARIRVESKLIDVEPWPSESVISQLVQRASGQFIYAATVIRYVEDPWSSPLARLDVLLSSCPPKDHNPLEMLDNLYLAILQQSPNHPLTKEVLGCLVLISGIQSIEESINVTGACQAICKWPPYALRGLHSLIRTDGEGPPFYHATLNDFLESAIRSGPFHVSNGREYGPLLLRNCLLELANHSMQSNGEFGLASDRGQLAAKAWRWLWRFGRQFEGDQGIFDALLACRFPAQDASLCLNCSLDMFVLDPLIEHVGQIPLNVGIHKLKKCLLKLQASYDEWVLDTLQALPDRQVFARFVEAVLQLPSSTDNFNVSLSPFTIYFEGTSIDTGTMHHIGAHRSMMFVHGGDTPKDHWEATRALCILMSLHPDIIQFLATPGRSKNAGWHLISEGQITRLAQACLRDLKLLYKITSYTYDSKANIVWAVSTMIPLVKSPEVILPELEEFHEHCKQYELELDPIEEGLPPNKYFNPLDWCQQAVIRSIFCGNTEMALGLLDFLERRRPWILDSPSKSLYDALRRDPKALMALINTGEER</sequence>
<dbReference type="SUPFAM" id="SSF52540">
    <property type="entry name" value="P-loop containing nucleoside triphosphate hydrolases"/>
    <property type="match status" value="1"/>
</dbReference>
<dbReference type="PANTHER" id="PTHR10039">
    <property type="entry name" value="AMELOGENIN"/>
    <property type="match status" value="1"/>
</dbReference>